<feature type="transmembrane region" description="Helical" evidence="1">
    <location>
        <begin position="78"/>
        <end position="102"/>
    </location>
</feature>
<keyword evidence="1" id="KW-0812">Transmembrane</keyword>
<feature type="domain" description="Endonuclease/exonuclease/phosphatase" evidence="2">
    <location>
        <begin position="157"/>
        <end position="350"/>
    </location>
</feature>
<keyword evidence="1" id="KW-1133">Transmembrane helix</keyword>
<evidence type="ECO:0000256" key="1">
    <source>
        <dbReference type="SAM" id="Phobius"/>
    </source>
</evidence>
<organism evidence="3">
    <name type="scientific">freshwater metagenome</name>
    <dbReference type="NCBI Taxonomy" id="449393"/>
    <lineage>
        <taxon>unclassified sequences</taxon>
        <taxon>metagenomes</taxon>
        <taxon>ecological metagenomes</taxon>
    </lineage>
</organism>
<dbReference type="GO" id="GO:0003824">
    <property type="term" value="F:catalytic activity"/>
    <property type="evidence" value="ECO:0007669"/>
    <property type="project" value="InterPro"/>
</dbReference>
<dbReference type="Gene3D" id="3.60.10.10">
    <property type="entry name" value="Endonuclease/exonuclease/phosphatase"/>
    <property type="match status" value="1"/>
</dbReference>
<gene>
    <name evidence="3" type="ORF">UFOPK1493_02147</name>
</gene>
<dbReference type="Pfam" id="PF03372">
    <property type="entry name" value="Exo_endo_phos"/>
    <property type="match status" value="1"/>
</dbReference>
<evidence type="ECO:0000313" key="3">
    <source>
        <dbReference type="EMBL" id="CAB4566870.1"/>
    </source>
</evidence>
<reference evidence="3" key="1">
    <citation type="submission" date="2020-05" db="EMBL/GenBank/DDBJ databases">
        <authorList>
            <person name="Chiriac C."/>
            <person name="Salcher M."/>
            <person name="Ghai R."/>
            <person name="Kavagutti S V."/>
        </authorList>
    </citation>
    <scope>NUCLEOTIDE SEQUENCE</scope>
</reference>
<dbReference type="InterPro" id="IPR005135">
    <property type="entry name" value="Endo/exonuclease/phosphatase"/>
</dbReference>
<proteinExistence type="predicted"/>
<name>A0A6J6DRF2_9ZZZZ</name>
<keyword evidence="1" id="KW-0472">Membrane</keyword>
<feature type="transmembrane region" description="Helical" evidence="1">
    <location>
        <begin position="109"/>
        <end position="128"/>
    </location>
</feature>
<evidence type="ECO:0000259" key="2">
    <source>
        <dbReference type="Pfam" id="PF03372"/>
    </source>
</evidence>
<dbReference type="InterPro" id="IPR036691">
    <property type="entry name" value="Endo/exonu/phosph_ase_sf"/>
</dbReference>
<dbReference type="SUPFAM" id="SSF56219">
    <property type="entry name" value="DNase I-like"/>
    <property type="match status" value="1"/>
</dbReference>
<feature type="transmembrane region" description="Helical" evidence="1">
    <location>
        <begin position="50"/>
        <end position="72"/>
    </location>
</feature>
<dbReference type="AlphaFoldDB" id="A0A6J6DRF2"/>
<sequence length="366" mass="39127">MVTPDVTDVTDAADAATTGATTGATTAATTGAIRGDSPGRAARRRHLRRVGGAVVWWWTAVVGLVAISQAVGFTWIPLLFVLQALTPYLFAPSLPIAAVAAWRRHTRLAAVHAGIVVALAVLAVPLVVQGDRGSTGPDPVRLRVAHANTYYRTVEPDAAARTVLAFDADVLAVTEYSWQFGAAFERAGGDERYPYAERRSPGDRNGIALFSRYPIVEAEITPVHRSMLVDATVSVDGTPVRVVVAHPLPGMDRESLAAWSADLAAIDERVDPDPRTVLLGDFNASWWHPLFRDLLDEGWVDAHESVGRATSMSWPNDLPGPAFVRIDHALLGTGVVADAVRDVDVPGSDHRAFVLELAVERSGTSG</sequence>
<dbReference type="EMBL" id="CAEZSR010000079">
    <property type="protein sequence ID" value="CAB4566870.1"/>
    <property type="molecule type" value="Genomic_DNA"/>
</dbReference>
<protein>
    <submittedName>
        <fullName evidence="3">Unannotated protein</fullName>
    </submittedName>
</protein>
<accession>A0A6J6DRF2</accession>